<evidence type="ECO:0000256" key="4">
    <source>
        <dbReference type="ARBA" id="ARBA00022833"/>
    </source>
</evidence>
<evidence type="ECO:0000313" key="8">
    <source>
        <dbReference type="Proteomes" id="UP000694843"/>
    </source>
</evidence>
<gene>
    <name evidence="9" type="primary">LOC125179506</name>
</gene>
<feature type="compositionally biased region" description="Polar residues" evidence="6">
    <location>
        <begin position="246"/>
        <end position="255"/>
    </location>
</feature>
<dbReference type="InterPro" id="IPR050688">
    <property type="entry name" value="Zinc_finger/UBP_domain"/>
</dbReference>
<evidence type="ECO:0000256" key="5">
    <source>
        <dbReference type="PROSITE-ProRule" id="PRU00042"/>
    </source>
</evidence>
<dbReference type="InterPro" id="IPR013087">
    <property type="entry name" value="Znf_C2H2_type"/>
</dbReference>
<evidence type="ECO:0000256" key="2">
    <source>
        <dbReference type="ARBA" id="ARBA00022737"/>
    </source>
</evidence>
<evidence type="ECO:0000313" key="9">
    <source>
        <dbReference type="RefSeq" id="XP_047741483.1"/>
    </source>
</evidence>
<evidence type="ECO:0000256" key="3">
    <source>
        <dbReference type="ARBA" id="ARBA00022771"/>
    </source>
</evidence>
<dbReference type="GO" id="GO:0045944">
    <property type="term" value="P:positive regulation of transcription by RNA polymerase II"/>
    <property type="evidence" value="ECO:0007669"/>
    <property type="project" value="TreeGrafter"/>
</dbReference>
<dbReference type="SUPFAM" id="SSF57667">
    <property type="entry name" value="beta-beta-alpha zinc fingers"/>
    <property type="match status" value="2"/>
</dbReference>
<name>A0A979FW58_HYAAZ</name>
<dbReference type="OMA" id="APEICAV"/>
<keyword evidence="4" id="KW-0862">Zinc</keyword>
<keyword evidence="3 5" id="KW-0863">Zinc-finger</keyword>
<accession>A0A979FW58</accession>
<dbReference type="InterPro" id="IPR036236">
    <property type="entry name" value="Znf_C2H2_sf"/>
</dbReference>
<keyword evidence="8" id="KW-1185">Reference proteome</keyword>
<protein>
    <submittedName>
        <fullName evidence="9">Zinc finger protein 90-like</fullName>
    </submittedName>
</protein>
<sequence length="469" mass="52156">MELSTYMPSLTEGLTAVQSITEAHDVAVKVKCEATAACSVPAPEICAVYIKEELKEDWDDISFKEEPVFPEDDEHGRKIEFCTSKRSSKNVEASDDLTANERVIEDTADGDEMLSSEVVTADANGSRNLLTPSVGRSKRSKPKPSKGNAAGISKLSPAGRVSEFATDGREKPALKGTAGDITSVDRLSSAKKVRKDSAGGKNLSSSGRFTKDPVTSAEVPKLAELVVGTADSCELCARAAAAEEINGSNDNSEASGTKPYMKQHSSKQNLNLQHSSTLYHECPDCEYRSKFKYQLQLHILAKHSLGKLFQCPDCQNEYFTKRTFRHHILLKHSSEQLEHSGNSQSLSDKHSEVSPDSVNLLATKKHLHCPKCEKTFFYKTGLKEHYILKHTEEKPFHCSECDFATVSRLRLSKHMFQDHSSGETFQCSECDYSSFNKYYFKKHCLFTHSTEKPFQCSECDFVTKSKENV</sequence>
<feature type="region of interest" description="Disordered" evidence="6">
    <location>
        <begin position="120"/>
        <end position="214"/>
    </location>
</feature>
<dbReference type="AlphaFoldDB" id="A0A979FW58"/>
<dbReference type="SMART" id="SM00355">
    <property type="entry name" value="ZnF_C2H2"/>
    <property type="match status" value="5"/>
</dbReference>
<dbReference type="Proteomes" id="UP000694843">
    <property type="component" value="Unplaced"/>
</dbReference>
<feature type="domain" description="C2H2-type" evidence="7">
    <location>
        <begin position="309"/>
        <end position="337"/>
    </location>
</feature>
<dbReference type="OrthoDB" id="6376219at2759"/>
<dbReference type="PROSITE" id="PS50157">
    <property type="entry name" value="ZINC_FINGER_C2H2_2"/>
    <property type="match status" value="3"/>
</dbReference>
<proteinExistence type="predicted"/>
<dbReference type="GO" id="GO:0008270">
    <property type="term" value="F:zinc ion binding"/>
    <property type="evidence" value="ECO:0007669"/>
    <property type="project" value="UniProtKB-KW"/>
</dbReference>
<feature type="domain" description="C2H2-type" evidence="7">
    <location>
        <begin position="425"/>
        <end position="453"/>
    </location>
</feature>
<dbReference type="KEGG" id="hazt:125179506"/>
<dbReference type="GeneID" id="125179506"/>
<evidence type="ECO:0000256" key="1">
    <source>
        <dbReference type="ARBA" id="ARBA00022723"/>
    </source>
</evidence>
<evidence type="ECO:0000256" key="6">
    <source>
        <dbReference type="SAM" id="MobiDB-lite"/>
    </source>
</evidence>
<dbReference type="GO" id="GO:0005634">
    <property type="term" value="C:nucleus"/>
    <property type="evidence" value="ECO:0007669"/>
    <property type="project" value="TreeGrafter"/>
</dbReference>
<keyword evidence="2" id="KW-0677">Repeat</keyword>
<dbReference type="Gene3D" id="3.30.160.60">
    <property type="entry name" value="Classic Zinc Finger"/>
    <property type="match status" value="3"/>
</dbReference>
<dbReference type="PANTHER" id="PTHR24403:SF67">
    <property type="entry name" value="FI01116P-RELATED"/>
    <property type="match status" value="1"/>
</dbReference>
<evidence type="ECO:0000259" key="7">
    <source>
        <dbReference type="PROSITE" id="PS50157"/>
    </source>
</evidence>
<keyword evidence="1" id="KW-0479">Metal-binding</keyword>
<dbReference type="PANTHER" id="PTHR24403">
    <property type="entry name" value="ZINC FINGER PROTEIN"/>
    <property type="match status" value="1"/>
</dbReference>
<reference evidence="9" key="1">
    <citation type="submission" date="2025-08" db="UniProtKB">
        <authorList>
            <consortium name="RefSeq"/>
        </authorList>
    </citation>
    <scope>IDENTIFICATION</scope>
    <source>
        <tissue evidence="9">Whole organism</tissue>
    </source>
</reference>
<dbReference type="RefSeq" id="XP_047741483.1">
    <property type="nucleotide sequence ID" value="XM_047885527.1"/>
</dbReference>
<feature type="region of interest" description="Disordered" evidence="6">
    <location>
        <begin position="246"/>
        <end position="268"/>
    </location>
</feature>
<organism evidence="8 9">
    <name type="scientific">Hyalella azteca</name>
    <name type="common">Amphipod</name>
    <dbReference type="NCBI Taxonomy" id="294128"/>
    <lineage>
        <taxon>Eukaryota</taxon>
        <taxon>Metazoa</taxon>
        <taxon>Ecdysozoa</taxon>
        <taxon>Arthropoda</taxon>
        <taxon>Crustacea</taxon>
        <taxon>Multicrustacea</taxon>
        <taxon>Malacostraca</taxon>
        <taxon>Eumalacostraca</taxon>
        <taxon>Peracarida</taxon>
        <taxon>Amphipoda</taxon>
        <taxon>Senticaudata</taxon>
        <taxon>Talitrida</taxon>
        <taxon>Talitroidea</taxon>
        <taxon>Hyalellidae</taxon>
        <taxon>Hyalella</taxon>
    </lineage>
</organism>
<feature type="domain" description="C2H2-type" evidence="7">
    <location>
        <begin position="367"/>
        <end position="395"/>
    </location>
</feature>
<dbReference type="PROSITE" id="PS00028">
    <property type="entry name" value="ZINC_FINGER_C2H2_1"/>
    <property type="match status" value="2"/>
</dbReference>